<dbReference type="PANTHER" id="PTHR31722:SF2">
    <property type="entry name" value="DNA CROSS-LINK REPAIR 1 PROTEIN-LIKE"/>
    <property type="match status" value="1"/>
</dbReference>
<evidence type="ECO:0000256" key="1">
    <source>
        <dbReference type="SAM" id="MobiDB-lite"/>
    </source>
</evidence>
<organism evidence="2 3">
    <name type="scientific">Hibiscus sabdariffa</name>
    <name type="common">roselle</name>
    <dbReference type="NCBI Taxonomy" id="183260"/>
    <lineage>
        <taxon>Eukaryota</taxon>
        <taxon>Viridiplantae</taxon>
        <taxon>Streptophyta</taxon>
        <taxon>Embryophyta</taxon>
        <taxon>Tracheophyta</taxon>
        <taxon>Spermatophyta</taxon>
        <taxon>Magnoliopsida</taxon>
        <taxon>eudicotyledons</taxon>
        <taxon>Gunneridae</taxon>
        <taxon>Pentapetalae</taxon>
        <taxon>rosids</taxon>
        <taxon>malvids</taxon>
        <taxon>Malvales</taxon>
        <taxon>Malvaceae</taxon>
        <taxon>Malvoideae</taxon>
        <taxon>Hibiscus</taxon>
    </lineage>
</organism>
<protein>
    <submittedName>
        <fullName evidence="2">Uncharacterized protein</fullName>
    </submittedName>
</protein>
<dbReference type="PANTHER" id="PTHR31722">
    <property type="entry name" value="OS06G0675200 PROTEIN"/>
    <property type="match status" value="1"/>
</dbReference>
<comment type="caution">
    <text evidence="2">The sequence shown here is derived from an EMBL/GenBank/DDBJ whole genome shotgun (WGS) entry which is preliminary data.</text>
</comment>
<feature type="compositionally biased region" description="Basic and acidic residues" evidence="1">
    <location>
        <begin position="37"/>
        <end position="46"/>
    </location>
</feature>
<dbReference type="Proteomes" id="UP001396334">
    <property type="component" value="Unassembled WGS sequence"/>
</dbReference>
<proteinExistence type="predicted"/>
<name>A0ABR2QVF6_9ROSI</name>
<sequence length="155" mass="17292">MEPISTARTSFSSDFFLDESNFISINLHSRNEALMKGPGEEFKEKSGGSGGGGGGTADGLFFEGKLLPFWQVLQQSGREHNDRIGFGDGKKADEGRAAKREERKTSWFVVDDDNDPSPRLPRCTVLWKELLRLKKQRASSSRGGMKTKKGLFQYK</sequence>
<gene>
    <name evidence="2" type="ORF">V6N11_042109</name>
</gene>
<evidence type="ECO:0000313" key="2">
    <source>
        <dbReference type="EMBL" id="KAK9004647.1"/>
    </source>
</evidence>
<feature type="region of interest" description="Disordered" evidence="1">
    <location>
        <begin position="37"/>
        <end position="57"/>
    </location>
</feature>
<evidence type="ECO:0000313" key="3">
    <source>
        <dbReference type="Proteomes" id="UP001396334"/>
    </source>
</evidence>
<feature type="region of interest" description="Disordered" evidence="1">
    <location>
        <begin position="80"/>
        <end position="100"/>
    </location>
</feature>
<accession>A0ABR2QVF6</accession>
<reference evidence="2 3" key="1">
    <citation type="journal article" date="2024" name="G3 (Bethesda)">
        <title>Genome assembly of Hibiscus sabdariffa L. provides insights into metabolisms of medicinal natural products.</title>
        <authorList>
            <person name="Kim T."/>
        </authorList>
    </citation>
    <scope>NUCLEOTIDE SEQUENCE [LARGE SCALE GENOMIC DNA]</scope>
    <source>
        <strain evidence="2">TK-2024</strain>
        <tissue evidence="2">Old leaves</tissue>
    </source>
</reference>
<feature type="compositionally biased region" description="Gly residues" evidence="1">
    <location>
        <begin position="47"/>
        <end position="57"/>
    </location>
</feature>
<dbReference type="EMBL" id="JBBPBN010000030">
    <property type="protein sequence ID" value="KAK9004647.1"/>
    <property type="molecule type" value="Genomic_DNA"/>
</dbReference>
<keyword evidence="3" id="KW-1185">Reference proteome</keyword>